<proteinExistence type="predicted"/>
<gene>
    <name evidence="1" type="ORF">KSF_025140</name>
</gene>
<sequence>MSSAADTQSYDGSIKTIFKNDAANILPHLLPGAIWQETLDIEVLRSPMRVDWVYRVLYKGKIYILHLEFQAGTDPKMAHRLLIYHAKEQCEVEEPVDVFEQLLEESSVVQKLSFNY</sequence>
<dbReference type="Proteomes" id="UP000597444">
    <property type="component" value="Unassembled WGS sequence"/>
</dbReference>
<dbReference type="AlphaFoldDB" id="A0A8J3IN56"/>
<reference evidence="1" key="1">
    <citation type="submission" date="2020-10" db="EMBL/GenBank/DDBJ databases">
        <title>Taxonomic study of unclassified bacteria belonging to the class Ktedonobacteria.</title>
        <authorList>
            <person name="Yabe S."/>
            <person name="Wang C.M."/>
            <person name="Zheng Y."/>
            <person name="Sakai Y."/>
            <person name="Cavaletti L."/>
            <person name="Monciardini P."/>
            <person name="Donadio S."/>
        </authorList>
    </citation>
    <scope>NUCLEOTIDE SEQUENCE</scope>
    <source>
        <strain evidence="1">ID150040</strain>
    </source>
</reference>
<organism evidence="1 2">
    <name type="scientific">Reticulibacter mediterranei</name>
    <dbReference type="NCBI Taxonomy" id="2778369"/>
    <lineage>
        <taxon>Bacteria</taxon>
        <taxon>Bacillati</taxon>
        <taxon>Chloroflexota</taxon>
        <taxon>Ktedonobacteria</taxon>
        <taxon>Ktedonobacterales</taxon>
        <taxon>Reticulibacteraceae</taxon>
        <taxon>Reticulibacter</taxon>
    </lineage>
</organism>
<evidence type="ECO:0008006" key="3">
    <source>
        <dbReference type="Google" id="ProtNLM"/>
    </source>
</evidence>
<evidence type="ECO:0000313" key="1">
    <source>
        <dbReference type="EMBL" id="GHO92466.1"/>
    </source>
</evidence>
<name>A0A8J3IN56_9CHLR</name>
<keyword evidence="2" id="KW-1185">Reference proteome</keyword>
<evidence type="ECO:0000313" key="2">
    <source>
        <dbReference type="Proteomes" id="UP000597444"/>
    </source>
</evidence>
<protein>
    <recommendedName>
        <fullName evidence="3">Transposase</fullName>
    </recommendedName>
</protein>
<accession>A0A8J3IN56</accession>
<dbReference type="RefSeq" id="WP_220203297.1">
    <property type="nucleotide sequence ID" value="NZ_BNJK01000001.1"/>
</dbReference>
<dbReference type="EMBL" id="BNJK01000001">
    <property type="protein sequence ID" value="GHO92466.1"/>
    <property type="molecule type" value="Genomic_DNA"/>
</dbReference>
<comment type="caution">
    <text evidence="1">The sequence shown here is derived from an EMBL/GenBank/DDBJ whole genome shotgun (WGS) entry which is preliminary data.</text>
</comment>